<dbReference type="EMBL" id="PECH01000008">
    <property type="protein sequence ID" value="TDZ79999.1"/>
    <property type="molecule type" value="Genomic_DNA"/>
</dbReference>
<dbReference type="RefSeq" id="WP_134072494.1">
    <property type="nucleotide sequence ID" value="NZ_PECH01000008.1"/>
</dbReference>
<evidence type="ECO:0000256" key="1">
    <source>
        <dbReference type="SAM" id="MobiDB-lite"/>
    </source>
</evidence>
<evidence type="ECO:0000313" key="3">
    <source>
        <dbReference type="Proteomes" id="UP000295117"/>
    </source>
</evidence>
<feature type="region of interest" description="Disordered" evidence="1">
    <location>
        <begin position="1"/>
        <end position="35"/>
    </location>
</feature>
<dbReference type="Proteomes" id="UP000295117">
    <property type="component" value="Unassembled WGS sequence"/>
</dbReference>
<sequence>MDAPRCALPSLVDSPPPESGPSERPPRPASPAVDISTPIGRAVAGFYLAFEAVDDSDRIREAANRLGKQHPPESDSRQKYLALAHGITHVETVRRHAHHTLREIANTAARTAERLTQDSANLPSDINDAIDAAVRRESIAVCDRAVQMINSQTRRVLDLDEVTIAITVDDWLASHGLTG</sequence>
<reference evidence="2 3" key="1">
    <citation type="journal article" date="2019" name="Sci. Rep.">
        <title>Extended insight into the Mycobacterium chelonae-abscessus complex through whole genome sequencing of Mycobacterium salmoniphilum outbreak and Mycobacterium salmoniphilum-like strains.</title>
        <authorList>
            <person name="Behra P.R.K."/>
            <person name="Das S."/>
            <person name="Pettersson B.M.F."/>
            <person name="Shirreff L."/>
            <person name="DuCote T."/>
            <person name="Jacobsson K.G."/>
            <person name="Ennis D.G."/>
            <person name="Kirsebom L.A."/>
        </authorList>
    </citation>
    <scope>NUCLEOTIDE SEQUENCE [LARGE SCALE GENOMIC DNA]</scope>
    <source>
        <strain evidence="2 3">DE 4585</strain>
    </source>
</reference>
<protein>
    <submittedName>
        <fullName evidence="2">Uncharacterized protein</fullName>
    </submittedName>
</protein>
<gene>
    <name evidence="2" type="ORF">DE4585_03748</name>
</gene>
<comment type="caution">
    <text evidence="2">The sequence shown here is derived from an EMBL/GenBank/DDBJ whole genome shotgun (WGS) entry which is preliminary data.</text>
</comment>
<organism evidence="2 3">
    <name type="scientific">Mycobacteroides salmoniphilum</name>
    <dbReference type="NCBI Taxonomy" id="404941"/>
    <lineage>
        <taxon>Bacteria</taxon>
        <taxon>Bacillati</taxon>
        <taxon>Actinomycetota</taxon>
        <taxon>Actinomycetes</taxon>
        <taxon>Mycobacteriales</taxon>
        <taxon>Mycobacteriaceae</taxon>
        <taxon>Mycobacteroides</taxon>
    </lineage>
</organism>
<evidence type="ECO:0000313" key="2">
    <source>
        <dbReference type="EMBL" id="TDZ79999.1"/>
    </source>
</evidence>
<dbReference type="AlphaFoldDB" id="A0A4R8S0B3"/>
<name>A0A4R8S0B3_9MYCO</name>
<proteinExistence type="predicted"/>
<accession>A0A4R8S0B3</accession>